<keyword evidence="2" id="KW-1185">Reference proteome</keyword>
<name>A0A0B5F3J5_STRA4</name>
<dbReference type="EMBL" id="CP010519">
    <property type="protein sequence ID" value="AJE84847.1"/>
    <property type="molecule type" value="Genomic_DNA"/>
</dbReference>
<dbReference type="KEGG" id="sals:SLNWT_4471"/>
<reference evidence="1 2" key="1">
    <citation type="submission" date="2015-01" db="EMBL/GenBank/DDBJ databases">
        <title>Enhanced salinomycin production by adjusting the supply of polyketide extender units in Streptomyce albus DSM 41398.</title>
        <authorList>
            <person name="Lu C."/>
        </authorList>
    </citation>
    <scope>NUCLEOTIDE SEQUENCE [LARGE SCALE GENOMIC DNA]</scope>
    <source>
        <strain evidence="2">ATCC 21838 / DSM 41398 / FERM P-419 / JCM 4703 / NBRC 107858</strain>
    </source>
</reference>
<gene>
    <name evidence="1" type="ORF">SLNWT_4471</name>
</gene>
<organism evidence="1 2">
    <name type="scientific">Streptomyces albus (strain ATCC 21838 / DSM 41398 / FERM P-419 / JCM 4703 / NBRC 107858)</name>
    <dbReference type="NCBI Taxonomy" id="1081613"/>
    <lineage>
        <taxon>Bacteria</taxon>
        <taxon>Bacillati</taxon>
        <taxon>Actinomycetota</taxon>
        <taxon>Actinomycetes</taxon>
        <taxon>Kitasatosporales</taxon>
        <taxon>Streptomycetaceae</taxon>
        <taxon>Streptomyces</taxon>
    </lineage>
</organism>
<accession>A0A0B5F3J5</accession>
<evidence type="ECO:0000313" key="1">
    <source>
        <dbReference type="EMBL" id="AJE84847.1"/>
    </source>
</evidence>
<dbReference type="AlphaFoldDB" id="A0A0B5F3J5"/>
<dbReference type="Proteomes" id="UP000031523">
    <property type="component" value="Chromosome"/>
</dbReference>
<evidence type="ECO:0008006" key="3">
    <source>
        <dbReference type="Google" id="ProtNLM"/>
    </source>
</evidence>
<proteinExistence type="predicted"/>
<evidence type="ECO:0000313" key="2">
    <source>
        <dbReference type="Proteomes" id="UP000031523"/>
    </source>
</evidence>
<protein>
    <recommendedName>
        <fullName evidence="3">Resolvase</fullName>
    </recommendedName>
</protein>
<sequence length="304" mass="34774">MNSRHDSGGPPSKYAPFEALREQAVTLRRAGLSRRQIRDRLHLDNNDILNRLLRGEPAPEWTRRPNAKDELREKARALRLQGLTYDQIQVEVGCSKSSISLWVRDLPQPDRSRTREEASAIARRGWEATLRAREDLRQATRRSAAEEIGALSDRELLIAGACLYWAEGAKSKPHRRQERVTFVNSDPDMIRVFLRWLDLLGVEPARRRFAVQIHESADVPAAERFWAALVGIDHGALQKTTLKKHNPRTNRKNTGETYRGCLRVHVLQGAELYRRIEGWWYGIVWEGDMNGPLSRPGSPPSPMV</sequence>